<proteinExistence type="inferred from homology"/>
<feature type="domain" description="Type III secretion system flagellar brake protein YcgR PilZN" evidence="6">
    <location>
        <begin position="23"/>
        <end position="125"/>
    </location>
</feature>
<dbReference type="Gene3D" id="2.40.10.220">
    <property type="entry name" value="predicted glycosyltransferase like domains"/>
    <property type="match status" value="1"/>
</dbReference>
<evidence type="ECO:0000256" key="2">
    <source>
        <dbReference type="ARBA" id="ARBA00022741"/>
    </source>
</evidence>
<comment type="function">
    <text evidence="4">Acts as a flagellar brake, regulating swimming and swarming in a bis-(3'-5') cyclic diguanylic acid (c-di-GMP)-dependent manner. Binds 1 c-di-GMP dimer per subunit. Increasing levels of c-di-GMP lead to decreased motility.</text>
</comment>
<keyword evidence="2 4" id="KW-0547">Nucleotide-binding</keyword>
<keyword evidence="8" id="KW-1185">Reference proteome</keyword>
<dbReference type="GO" id="GO:0071973">
    <property type="term" value="P:bacterial-type flagellum-dependent cell motility"/>
    <property type="evidence" value="ECO:0007669"/>
    <property type="project" value="UniProtKB-UniRule"/>
</dbReference>
<dbReference type="PATRIC" id="fig|28092.6.peg.2450"/>
<protein>
    <recommendedName>
        <fullName evidence="4">Flagellar brake protein YcgR</fullName>
    </recommendedName>
    <alternativeName>
        <fullName evidence="4">Cyclic di-GMP binding protein YcgR</fullName>
    </alternativeName>
</protein>
<accession>A0A0F5K2D7</accession>
<evidence type="ECO:0000259" key="6">
    <source>
        <dbReference type="Pfam" id="PF07317"/>
    </source>
</evidence>
<feature type="region of interest" description="Disordered" evidence="5">
    <location>
        <begin position="1"/>
        <end position="23"/>
    </location>
</feature>
<evidence type="ECO:0000313" key="7">
    <source>
        <dbReference type="EMBL" id="KKB63712.1"/>
    </source>
</evidence>
<comment type="similarity">
    <text evidence="4">Belongs to the YcgR family.</text>
</comment>
<dbReference type="GO" id="GO:0035438">
    <property type="term" value="F:cyclic-di-GMP binding"/>
    <property type="evidence" value="ECO:0007669"/>
    <property type="project" value="UniProtKB-UniRule"/>
</dbReference>
<keyword evidence="3 4" id="KW-0975">Bacterial flagellum</keyword>
<dbReference type="STRING" id="28092.WM40_10375"/>
<keyword evidence="1 4" id="KW-0973">c-di-GMP</keyword>
<keyword evidence="7" id="KW-0966">Cell projection</keyword>
<evidence type="ECO:0000256" key="4">
    <source>
        <dbReference type="HAMAP-Rule" id="MF_01457"/>
    </source>
</evidence>
<dbReference type="AlphaFoldDB" id="A0A0F5K2D7"/>
<comment type="caution">
    <text evidence="7">The sequence shown here is derived from an EMBL/GenBank/DDBJ whole genome shotgun (WGS) entry which is preliminary data.</text>
</comment>
<organism evidence="7 8">
    <name type="scientific">Robbsia andropogonis</name>
    <dbReference type="NCBI Taxonomy" id="28092"/>
    <lineage>
        <taxon>Bacteria</taxon>
        <taxon>Pseudomonadati</taxon>
        <taxon>Pseudomonadota</taxon>
        <taxon>Betaproteobacteria</taxon>
        <taxon>Burkholderiales</taxon>
        <taxon>Burkholderiaceae</taxon>
        <taxon>Robbsia</taxon>
    </lineage>
</organism>
<dbReference type="Pfam" id="PF07317">
    <property type="entry name" value="PilZN"/>
    <property type="match status" value="1"/>
</dbReference>
<dbReference type="GO" id="GO:0071945">
    <property type="term" value="P:regulation of bacterial-type flagellum-dependent cell motility by regulation of motor speed"/>
    <property type="evidence" value="ECO:0007669"/>
    <property type="project" value="UniProtKB-UniRule"/>
</dbReference>
<gene>
    <name evidence="4" type="primary">ycgR</name>
    <name evidence="7" type="ORF">WM40_10375</name>
</gene>
<reference evidence="7 8" key="1">
    <citation type="submission" date="2015-03" db="EMBL/GenBank/DDBJ databases">
        <title>Draft Genome Sequence of Burkholderia andropogonis type strain ICMP2807, isolated from Sorghum bicolor.</title>
        <authorList>
            <person name="Lopes-Santos L."/>
            <person name="Castro D.B."/>
            <person name="Ottoboni L.M."/>
            <person name="Park D."/>
            <person name="Weirc B.S."/>
            <person name="Destefano S.A."/>
        </authorList>
    </citation>
    <scope>NUCLEOTIDE SEQUENCE [LARGE SCALE GENOMIC DNA]</scope>
    <source>
        <strain evidence="7 8">ICMP2807</strain>
    </source>
</reference>
<dbReference type="RefSeq" id="WP_024903854.1">
    <property type="nucleotide sequence ID" value="NZ_CADFGU010000011.1"/>
</dbReference>
<dbReference type="GO" id="GO:0009425">
    <property type="term" value="C:bacterial-type flagellum basal body"/>
    <property type="evidence" value="ECO:0007669"/>
    <property type="project" value="UniProtKB-SubCell"/>
</dbReference>
<evidence type="ECO:0000256" key="3">
    <source>
        <dbReference type="ARBA" id="ARBA00023143"/>
    </source>
</evidence>
<comment type="subcellular location">
    <subcellularLocation>
        <location evidence="4">Bacterial flagellum basal body</location>
    </subcellularLocation>
</comment>
<dbReference type="EMBL" id="LAQU01000008">
    <property type="protein sequence ID" value="KKB63712.1"/>
    <property type="molecule type" value="Genomic_DNA"/>
</dbReference>
<dbReference type="InterPro" id="IPR012349">
    <property type="entry name" value="Split_barrel_FMN-bd"/>
</dbReference>
<dbReference type="OrthoDB" id="5572581at2"/>
<dbReference type="InterPro" id="IPR023787">
    <property type="entry name" value="T3SS_YcgR"/>
</dbReference>
<dbReference type="HAMAP" id="MF_01457">
    <property type="entry name" value="YcgR"/>
    <property type="match status" value="1"/>
</dbReference>
<comment type="subunit">
    <text evidence="4">Monomer. Interacts with the flagellar basal bodies.</text>
</comment>
<name>A0A0F5K2D7_9BURK</name>
<evidence type="ECO:0000256" key="5">
    <source>
        <dbReference type="SAM" id="MobiDB-lite"/>
    </source>
</evidence>
<keyword evidence="7" id="KW-0969">Cilium</keyword>
<sequence>MTTDSVPGPDATDPSQDIGPDYEQRDPLQISMSLRTLMSRRDRMTVEFAERQYVAHVLAVDPRNGTFMFDYGTLEADNEALLKADELTFRSLPGALHTHFTTGAASKVRLDGRPAFEARFPETLFYVQRREYFRVPTPVADPFVAHGPAAAGGAFRLELQDLSLGGVALRTYEARFSGLEIGSVLHDVALELGHFGSLSVNLEIIAPRQATSETGEIRYVISCRFVERSALAERVLQRVIMQLETQRKALEENL</sequence>
<keyword evidence="7" id="KW-0282">Flagellum</keyword>
<evidence type="ECO:0000256" key="1">
    <source>
        <dbReference type="ARBA" id="ARBA00022636"/>
    </source>
</evidence>
<dbReference type="InterPro" id="IPR009926">
    <property type="entry name" value="T3SS_YcgR_PilZN"/>
</dbReference>
<dbReference type="Proteomes" id="UP000033618">
    <property type="component" value="Unassembled WGS sequence"/>
</dbReference>
<evidence type="ECO:0000313" key="8">
    <source>
        <dbReference type="Proteomes" id="UP000033618"/>
    </source>
</evidence>
<dbReference type="Gene3D" id="2.30.110.10">
    <property type="entry name" value="Electron Transport, Fmn-binding Protein, Chain A"/>
    <property type="match status" value="1"/>
</dbReference>